<dbReference type="Proteomes" id="UP000001396">
    <property type="component" value="Unassembled WGS sequence"/>
</dbReference>
<dbReference type="Gene3D" id="3.80.10.10">
    <property type="entry name" value="Ribonuclease Inhibitor"/>
    <property type="match status" value="1"/>
</dbReference>
<dbReference type="PANTHER" id="PTHR32134:SF92">
    <property type="entry name" value="FNIP REPEAT-CONTAINING PROTEIN"/>
    <property type="match status" value="1"/>
</dbReference>
<accession>D3B026</accession>
<dbReference type="Pfam" id="PF05725">
    <property type="entry name" value="FNIP"/>
    <property type="match status" value="1"/>
</dbReference>
<dbReference type="InterPro" id="IPR032675">
    <property type="entry name" value="LRR_dom_sf"/>
</dbReference>
<dbReference type="PANTHER" id="PTHR32134">
    <property type="entry name" value="FNIP REPEAT-CONTAINING PROTEIN"/>
    <property type="match status" value="1"/>
</dbReference>
<dbReference type="FunCoup" id="D3B026">
    <property type="interactions" value="804"/>
</dbReference>
<dbReference type="SUPFAM" id="SSF52058">
    <property type="entry name" value="L domain-like"/>
    <property type="match status" value="1"/>
</dbReference>
<reference evidence="1 2" key="1">
    <citation type="journal article" date="2011" name="Genome Res.">
        <title>Phylogeny-wide analysis of social amoeba genomes highlights ancient origins for complex intercellular communication.</title>
        <authorList>
            <person name="Heidel A.J."/>
            <person name="Lawal H.M."/>
            <person name="Felder M."/>
            <person name="Schilde C."/>
            <person name="Helps N.R."/>
            <person name="Tunggal B."/>
            <person name="Rivero F."/>
            <person name="John U."/>
            <person name="Schleicher M."/>
            <person name="Eichinger L."/>
            <person name="Platzer M."/>
            <person name="Noegel A.A."/>
            <person name="Schaap P."/>
            <person name="Gloeckner G."/>
        </authorList>
    </citation>
    <scope>NUCLEOTIDE SEQUENCE [LARGE SCALE GENOMIC DNA]</scope>
    <source>
        <strain evidence="2">ATCC 26659 / Pp 5 / PN500</strain>
    </source>
</reference>
<dbReference type="InterPro" id="IPR008615">
    <property type="entry name" value="FNIP"/>
</dbReference>
<evidence type="ECO:0000313" key="2">
    <source>
        <dbReference type="Proteomes" id="UP000001396"/>
    </source>
</evidence>
<sequence>MIKSIDNLFGIDGNFKLNSYRDIFQRSIKSKSIKSLVVYDEKKTSLEYIKKGYTHCDYDDCLNIDDIENYEISTSCREIEFLSKINQISIDKISRSNIKSIEFSGKLDLVEGRLPLNIRSIKSKRHIDESRLPLNLKKLTYPYIDSENAIDALQLPRSLTSLSCLGAPNHQIDIRSLPPNLKRLTYYNSITDTPSSARLPLGLTNVSISSHWLKYIADLKSIEILQIKILDEHRIKPGDIPSCVTHLILSNRTSYKTITTDIIPKKVKYLRINGEFEFQANIFTEFQQLETLDITTLYNNNLVLGNLPESLTDLSLPYNSIDYPLDQYVTLPSGLQRLDLGGYKGEIPEMPSSLKTLRVRENTAEQPVTIPSSVETIHFRKVAERGKAVTGGKEDWPSSLTSISTSGTLPLQLSKSINRVTYYPGICRYTIQRLNETSFLVYGLTGTRFVAFISNWETIRNLLHSLDDK</sequence>
<dbReference type="GeneID" id="31357169"/>
<organism evidence="1 2">
    <name type="scientific">Heterostelium pallidum (strain ATCC 26659 / Pp 5 / PN500)</name>
    <name type="common">Cellular slime mold</name>
    <name type="synonym">Polysphondylium pallidum</name>
    <dbReference type="NCBI Taxonomy" id="670386"/>
    <lineage>
        <taxon>Eukaryota</taxon>
        <taxon>Amoebozoa</taxon>
        <taxon>Evosea</taxon>
        <taxon>Eumycetozoa</taxon>
        <taxon>Dictyostelia</taxon>
        <taxon>Acytosteliales</taxon>
        <taxon>Acytosteliaceae</taxon>
        <taxon>Heterostelium</taxon>
    </lineage>
</organism>
<gene>
    <name evidence="1" type="ORF">PPL_01640</name>
</gene>
<dbReference type="RefSeq" id="XP_020436763.1">
    <property type="nucleotide sequence ID" value="XM_020572646.1"/>
</dbReference>
<keyword evidence="2" id="KW-1185">Reference proteome</keyword>
<name>D3B026_HETP5</name>
<dbReference type="EMBL" id="ADBJ01000008">
    <property type="protein sequence ID" value="EFA84650.1"/>
    <property type="molecule type" value="Genomic_DNA"/>
</dbReference>
<protein>
    <recommendedName>
        <fullName evidence="3">FNIP repeat-containing protein</fullName>
    </recommendedName>
</protein>
<dbReference type="AlphaFoldDB" id="D3B026"/>
<comment type="caution">
    <text evidence="1">The sequence shown here is derived from an EMBL/GenBank/DDBJ whole genome shotgun (WGS) entry which is preliminary data.</text>
</comment>
<proteinExistence type="predicted"/>
<evidence type="ECO:0000313" key="1">
    <source>
        <dbReference type="EMBL" id="EFA84650.1"/>
    </source>
</evidence>
<dbReference type="InterPro" id="IPR051251">
    <property type="entry name" value="STK_FNIP-Repeat"/>
</dbReference>
<evidence type="ECO:0008006" key="3">
    <source>
        <dbReference type="Google" id="ProtNLM"/>
    </source>
</evidence>
<dbReference type="InParanoid" id="D3B026"/>